<evidence type="ECO:0000256" key="1">
    <source>
        <dbReference type="ARBA" id="ARBA00011046"/>
    </source>
</evidence>
<dbReference type="OrthoDB" id="2003001at2"/>
<organism evidence="5 6">
    <name type="scientific">Peptostreptococcus stomatis DSM 17678</name>
    <dbReference type="NCBI Taxonomy" id="596315"/>
    <lineage>
        <taxon>Bacteria</taxon>
        <taxon>Bacillati</taxon>
        <taxon>Bacillota</taxon>
        <taxon>Clostridia</taxon>
        <taxon>Peptostreptococcales</taxon>
        <taxon>Peptostreptococcaceae</taxon>
        <taxon>Peptostreptococcus</taxon>
    </lineage>
</organism>
<evidence type="ECO:0000256" key="2">
    <source>
        <dbReference type="ARBA" id="ARBA00023015"/>
    </source>
</evidence>
<dbReference type="GeneID" id="84801461"/>
<dbReference type="GO" id="GO:0003677">
    <property type="term" value="F:DNA binding"/>
    <property type="evidence" value="ECO:0007669"/>
    <property type="project" value="UniProtKB-KW"/>
</dbReference>
<dbReference type="EMBL" id="ADGQ01000073">
    <property type="protein sequence ID" value="EFM63968.1"/>
    <property type="molecule type" value="Genomic_DNA"/>
</dbReference>
<keyword evidence="4" id="KW-0804">Transcription</keyword>
<keyword evidence="6" id="KW-1185">Reference proteome</keyword>
<dbReference type="Gene3D" id="1.10.10.10">
    <property type="entry name" value="Winged helix-like DNA-binding domain superfamily/Winged helix DNA-binding domain"/>
    <property type="match status" value="1"/>
</dbReference>
<dbReference type="InterPro" id="IPR005650">
    <property type="entry name" value="BlaI_family"/>
</dbReference>
<comment type="similarity">
    <text evidence="1">Belongs to the BlaI transcriptional regulatory family.</text>
</comment>
<proteinExistence type="inferred from homology"/>
<dbReference type="Pfam" id="PF03965">
    <property type="entry name" value="Penicillinase_R"/>
    <property type="match status" value="1"/>
</dbReference>
<protein>
    <submittedName>
        <fullName evidence="5">Transcriptional regulator, BlaI/MecI/CopY family</fullName>
    </submittedName>
</protein>
<name>E0E581_9FIRM</name>
<reference evidence="5 6" key="1">
    <citation type="submission" date="2010-08" db="EMBL/GenBank/DDBJ databases">
        <authorList>
            <person name="Harkins D.M."/>
            <person name="Madupu R."/>
            <person name="Durkin A.S."/>
            <person name="Torralba M."/>
            <person name="Methe B."/>
            <person name="Sutton G.G."/>
            <person name="Nelson K.E."/>
        </authorList>
    </citation>
    <scope>NUCLEOTIDE SEQUENCE [LARGE SCALE GENOMIC DNA]</scope>
    <source>
        <strain evidence="5 6">DSM 17678</strain>
    </source>
</reference>
<evidence type="ECO:0000313" key="5">
    <source>
        <dbReference type="EMBL" id="EFM63968.1"/>
    </source>
</evidence>
<dbReference type="InterPro" id="IPR036390">
    <property type="entry name" value="WH_DNA-bd_sf"/>
</dbReference>
<dbReference type="SUPFAM" id="SSF46785">
    <property type="entry name" value="Winged helix' DNA-binding domain"/>
    <property type="match status" value="1"/>
</dbReference>
<keyword evidence="3" id="KW-0238">DNA-binding</keyword>
<dbReference type="InterPro" id="IPR036388">
    <property type="entry name" value="WH-like_DNA-bd_sf"/>
</dbReference>
<dbReference type="AlphaFoldDB" id="E0E581"/>
<dbReference type="eggNOG" id="ENOG503366W">
    <property type="taxonomic scope" value="Bacteria"/>
</dbReference>
<gene>
    <name evidence="5" type="ORF">HMPREF0634_1201</name>
</gene>
<comment type="caution">
    <text evidence="5">The sequence shown here is derived from an EMBL/GenBank/DDBJ whole genome shotgun (WGS) entry which is preliminary data.</text>
</comment>
<keyword evidence="2" id="KW-0805">Transcription regulation</keyword>
<sequence length="121" mass="13950">MRGLLTKLSDREEDVMSILWNTDKSLTATEIFHCNEEISKNTIQVVLRNLLKKEYIKVSDVVYSGTTLSRSYTYLITAEEYAADQLQALKNSTFSFSHTAFYEYMKKYGNQDILDGIKKNA</sequence>
<evidence type="ECO:0000256" key="3">
    <source>
        <dbReference type="ARBA" id="ARBA00023125"/>
    </source>
</evidence>
<dbReference type="Proteomes" id="UP000003244">
    <property type="component" value="Unassembled WGS sequence"/>
</dbReference>
<dbReference type="GO" id="GO:0045892">
    <property type="term" value="P:negative regulation of DNA-templated transcription"/>
    <property type="evidence" value="ECO:0007669"/>
    <property type="project" value="InterPro"/>
</dbReference>
<dbReference type="STRING" id="596315.HMPREF0634_1201"/>
<accession>E0E581</accession>
<evidence type="ECO:0000313" key="6">
    <source>
        <dbReference type="Proteomes" id="UP000003244"/>
    </source>
</evidence>
<dbReference type="RefSeq" id="WP_007791360.1">
    <property type="nucleotide sequence ID" value="NZ_ADGQ01000073.1"/>
</dbReference>
<evidence type="ECO:0000256" key="4">
    <source>
        <dbReference type="ARBA" id="ARBA00023163"/>
    </source>
</evidence>